<evidence type="ECO:0000313" key="2">
    <source>
        <dbReference type="Proteomes" id="UP000038045"/>
    </source>
</evidence>
<name>A0A0N5A270_PARTI</name>
<dbReference type="GO" id="GO:0005789">
    <property type="term" value="C:endoplasmic reticulum membrane"/>
    <property type="evidence" value="ECO:0007669"/>
    <property type="project" value="TreeGrafter"/>
</dbReference>
<keyword evidence="2" id="KW-1185">Reference proteome</keyword>
<accession>A0A0N5A270</accession>
<keyword evidence="1" id="KW-0472">Membrane</keyword>
<keyword evidence="1" id="KW-1133">Transmembrane helix</keyword>
<proteinExistence type="predicted"/>
<dbReference type="GO" id="GO:0006506">
    <property type="term" value="P:GPI anchor biosynthetic process"/>
    <property type="evidence" value="ECO:0007669"/>
    <property type="project" value="TreeGrafter"/>
</dbReference>
<feature type="transmembrane region" description="Helical" evidence="1">
    <location>
        <begin position="39"/>
        <end position="62"/>
    </location>
</feature>
<dbReference type="GO" id="GO:0000139">
    <property type="term" value="C:Golgi membrane"/>
    <property type="evidence" value="ECO:0007669"/>
    <property type="project" value="InterPro"/>
</dbReference>
<feature type="transmembrane region" description="Helical" evidence="1">
    <location>
        <begin position="219"/>
        <end position="240"/>
    </location>
</feature>
<organism evidence="2 3">
    <name type="scientific">Parastrongyloides trichosuri</name>
    <name type="common">Possum-specific nematode worm</name>
    <dbReference type="NCBI Taxonomy" id="131310"/>
    <lineage>
        <taxon>Eukaryota</taxon>
        <taxon>Metazoa</taxon>
        <taxon>Ecdysozoa</taxon>
        <taxon>Nematoda</taxon>
        <taxon>Chromadorea</taxon>
        <taxon>Rhabditida</taxon>
        <taxon>Tylenchina</taxon>
        <taxon>Panagrolaimomorpha</taxon>
        <taxon>Strongyloidoidea</taxon>
        <taxon>Strongyloididae</taxon>
        <taxon>Parastrongyloides</taxon>
    </lineage>
</organism>
<feature type="transmembrane region" description="Helical" evidence="1">
    <location>
        <begin position="161"/>
        <end position="179"/>
    </location>
</feature>
<dbReference type="PANTHER" id="PTHR12892">
    <property type="entry name" value="FGF RECEPTOR ACTIVATING PROTEIN 1"/>
    <property type="match status" value="1"/>
</dbReference>
<feature type="transmembrane region" description="Helical" evidence="1">
    <location>
        <begin position="191"/>
        <end position="213"/>
    </location>
</feature>
<sequence length="337" mass="39740">MVLFHEKIVKPNTIKEKRDLKNGLIEDDNEDIAYLNLRLIFPILITYIISGICIIMSLYLGFNEEIYDSTPKNNPKGDIHLLKYGSLKYICKERNPPKPNEIPSFLRLIELKSQTNMWLRYSVIVPWMIRFFVTYCSKQLIEDHTSIKNNTVASTFNSISPYILFFEIFFCSLFSIVTIRHDFPEFMNISLHMFVYLAIIYMFIHFFLCAITLPENFNFIDVISLLSKFISASAFCYFGHTVLNHHLSFMVELGCHPYVPYEIGINEYIALTAYIIYHFSHVTEIRNLRFICYPRTSSGECEPIREENFAKGGKYEYCRSFELRQRQILQNDVKEWA</sequence>
<dbReference type="AlphaFoldDB" id="A0A0N5A270"/>
<dbReference type="PANTHER" id="PTHR12892:SF8">
    <property type="entry name" value="PROTEIN CBG16685"/>
    <property type="match status" value="1"/>
</dbReference>
<dbReference type="Proteomes" id="UP000038045">
    <property type="component" value="Unplaced"/>
</dbReference>
<dbReference type="InterPro" id="IPR039545">
    <property type="entry name" value="PGAP2"/>
</dbReference>
<evidence type="ECO:0000256" key="1">
    <source>
        <dbReference type="SAM" id="Phobius"/>
    </source>
</evidence>
<evidence type="ECO:0000313" key="3">
    <source>
        <dbReference type="WBParaSite" id="PTRK_0001571400.1"/>
    </source>
</evidence>
<keyword evidence="1" id="KW-0812">Transmembrane</keyword>
<reference evidence="3" key="1">
    <citation type="submission" date="2017-02" db="UniProtKB">
        <authorList>
            <consortium name="WormBaseParasite"/>
        </authorList>
    </citation>
    <scope>IDENTIFICATION</scope>
</reference>
<protein>
    <submittedName>
        <fullName evidence="3">Post-GPI attachment to proteins factor 3</fullName>
    </submittedName>
</protein>
<dbReference type="WBParaSite" id="PTRK_0001571400.1">
    <property type="protein sequence ID" value="PTRK_0001571400.1"/>
    <property type="gene ID" value="PTRK_0001571400"/>
</dbReference>